<dbReference type="Gene3D" id="3.40.30.10">
    <property type="entry name" value="Glutaredoxin"/>
    <property type="match status" value="1"/>
</dbReference>
<dbReference type="InterPro" id="IPR012336">
    <property type="entry name" value="Thioredoxin-like_fold"/>
</dbReference>
<evidence type="ECO:0000256" key="6">
    <source>
        <dbReference type="SAM" id="Phobius"/>
    </source>
</evidence>
<dbReference type="PANTHER" id="PTHR13887">
    <property type="entry name" value="GLUTATHIONE S-TRANSFERASE KAPPA"/>
    <property type="match status" value="1"/>
</dbReference>
<keyword evidence="6" id="KW-0472">Membrane</keyword>
<keyword evidence="6" id="KW-1133">Transmembrane helix</keyword>
<dbReference type="AlphaFoldDB" id="A0A1F5HLM2"/>
<dbReference type="Pfam" id="PF13462">
    <property type="entry name" value="Thioredoxin_4"/>
    <property type="match status" value="1"/>
</dbReference>
<comment type="similarity">
    <text evidence="1">Belongs to the thioredoxin family. DsbA subfamily.</text>
</comment>
<dbReference type="STRING" id="1797727.A3B51_03360"/>
<keyword evidence="4" id="KW-1015">Disulfide bond</keyword>
<accession>A0A1F5HLM2</accession>
<evidence type="ECO:0000313" key="8">
    <source>
        <dbReference type="EMBL" id="OGE05048.1"/>
    </source>
</evidence>
<dbReference type="SUPFAM" id="SSF52833">
    <property type="entry name" value="Thioredoxin-like"/>
    <property type="match status" value="1"/>
</dbReference>
<dbReference type="InterPro" id="IPR036249">
    <property type="entry name" value="Thioredoxin-like_sf"/>
</dbReference>
<feature type="transmembrane region" description="Helical" evidence="6">
    <location>
        <begin position="7"/>
        <end position="27"/>
    </location>
</feature>
<name>A0A1F5HLM2_9BACT</name>
<keyword evidence="2" id="KW-0732">Signal</keyword>
<proteinExistence type="inferred from homology"/>
<sequence>MTTESKFFIGIGVLTIIAVIAGVILLGNHKPKSQSPQTLGTASQNDLIANAPYTLGNPSAPVQLVEFADMQCPACQSAQPIVEKILEENKEKVYFVFRHYPLSVHKNAKLAAQAVEAAGAQGKFFEMTHVIYANQEEWANKPNPREDFRKYAQELSLDINRFNKDMEDLKENINNDFALGERVGVDSTPTFFINGQKYSGVIQQGQFQQIIDSQIGKSTPESTQSPQ</sequence>
<evidence type="ECO:0000256" key="5">
    <source>
        <dbReference type="ARBA" id="ARBA00023284"/>
    </source>
</evidence>
<dbReference type="PANTHER" id="PTHR13887:SF14">
    <property type="entry name" value="DISULFIDE BOND FORMATION PROTEIN D"/>
    <property type="match status" value="1"/>
</dbReference>
<evidence type="ECO:0000256" key="2">
    <source>
        <dbReference type="ARBA" id="ARBA00022729"/>
    </source>
</evidence>
<comment type="caution">
    <text evidence="8">The sequence shown here is derived from an EMBL/GenBank/DDBJ whole genome shotgun (WGS) entry which is preliminary data.</text>
</comment>
<organism evidence="8 9">
    <name type="scientific">Candidatus Curtissbacteria bacterium RIFCSPLOWO2_01_FULL_41_18</name>
    <dbReference type="NCBI Taxonomy" id="1797727"/>
    <lineage>
        <taxon>Bacteria</taxon>
        <taxon>Candidatus Curtissiibacteriota</taxon>
    </lineage>
</organism>
<keyword evidence="5" id="KW-0676">Redox-active center</keyword>
<evidence type="ECO:0000256" key="4">
    <source>
        <dbReference type="ARBA" id="ARBA00023157"/>
    </source>
</evidence>
<gene>
    <name evidence="8" type="ORF">A3B51_03360</name>
</gene>
<feature type="domain" description="Thioredoxin" evidence="7">
    <location>
        <begin position="29"/>
        <end position="216"/>
    </location>
</feature>
<keyword evidence="3" id="KW-0560">Oxidoreductase</keyword>
<evidence type="ECO:0000256" key="1">
    <source>
        <dbReference type="ARBA" id="ARBA00005791"/>
    </source>
</evidence>
<evidence type="ECO:0000313" key="9">
    <source>
        <dbReference type="Proteomes" id="UP000176780"/>
    </source>
</evidence>
<dbReference type="GO" id="GO:0016491">
    <property type="term" value="F:oxidoreductase activity"/>
    <property type="evidence" value="ECO:0007669"/>
    <property type="project" value="UniProtKB-KW"/>
</dbReference>
<reference evidence="8 9" key="1">
    <citation type="journal article" date="2016" name="Nat. Commun.">
        <title>Thousands of microbial genomes shed light on interconnected biogeochemical processes in an aquifer system.</title>
        <authorList>
            <person name="Anantharaman K."/>
            <person name="Brown C.T."/>
            <person name="Hug L.A."/>
            <person name="Sharon I."/>
            <person name="Castelle C.J."/>
            <person name="Probst A.J."/>
            <person name="Thomas B.C."/>
            <person name="Singh A."/>
            <person name="Wilkins M.J."/>
            <person name="Karaoz U."/>
            <person name="Brodie E.L."/>
            <person name="Williams K.H."/>
            <person name="Hubbard S.S."/>
            <person name="Banfield J.F."/>
        </authorList>
    </citation>
    <scope>NUCLEOTIDE SEQUENCE [LARGE SCALE GENOMIC DNA]</scope>
</reference>
<evidence type="ECO:0000259" key="7">
    <source>
        <dbReference type="PROSITE" id="PS51352"/>
    </source>
</evidence>
<evidence type="ECO:0000256" key="3">
    <source>
        <dbReference type="ARBA" id="ARBA00023002"/>
    </source>
</evidence>
<dbReference type="EMBL" id="MFBQ01000013">
    <property type="protein sequence ID" value="OGE05048.1"/>
    <property type="molecule type" value="Genomic_DNA"/>
</dbReference>
<dbReference type="PROSITE" id="PS51352">
    <property type="entry name" value="THIOREDOXIN_2"/>
    <property type="match status" value="1"/>
</dbReference>
<dbReference type="Proteomes" id="UP000176780">
    <property type="component" value="Unassembled WGS sequence"/>
</dbReference>
<keyword evidence="6" id="KW-0812">Transmembrane</keyword>
<dbReference type="InterPro" id="IPR013766">
    <property type="entry name" value="Thioredoxin_domain"/>
</dbReference>
<protein>
    <recommendedName>
        <fullName evidence="7">Thioredoxin domain-containing protein</fullName>
    </recommendedName>
</protein>